<dbReference type="RefSeq" id="WP_160801101.1">
    <property type="nucleotide sequence ID" value="NZ_WUUL01000004.1"/>
</dbReference>
<dbReference type="AlphaFoldDB" id="A0A6I4W0E9"/>
<evidence type="ECO:0000256" key="3">
    <source>
        <dbReference type="ARBA" id="ARBA00022989"/>
    </source>
</evidence>
<comment type="subcellular location">
    <subcellularLocation>
        <location evidence="1">Membrane</location>
        <topology evidence="1">Multi-pass membrane protein</topology>
    </subcellularLocation>
</comment>
<name>A0A6I4W0E9_9BACL</name>
<protein>
    <submittedName>
        <fullName evidence="6">DUF4870 domain-containing protein</fullName>
    </submittedName>
</protein>
<organism evidence="6 7">
    <name type="scientific">Shimazuella alba</name>
    <dbReference type="NCBI Taxonomy" id="2690964"/>
    <lineage>
        <taxon>Bacteria</taxon>
        <taxon>Bacillati</taxon>
        <taxon>Bacillota</taxon>
        <taxon>Bacilli</taxon>
        <taxon>Bacillales</taxon>
        <taxon>Thermoactinomycetaceae</taxon>
        <taxon>Shimazuella</taxon>
    </lineage>
</organism>
<gene>
    <name evidence="6" type="ORF">GSM42_08450</name>
</gene>
<keyword evidence="7" id="KW-1185">Reference proteome</keyword>
<evidence type="ECO:0000313" key="7">
    <source>
        <dbReference type="Proteomes" id="UP000430692"/>
    </source>
</evidence>
<feature type="transmembrane region" description="Helical" evidence="5">
    <location>
        <begin position="65"/>
        <end position="87"/>
    </location>
</feature>
<reference evidence="6 7" key="1">
    <citation type="submission" date="2019-12" db="EMBL/GenBank/DDBJ databases">
        <title>Whole-genome analyses of novel actinobacteria.</title>
        <authorList>
            <person name="Sahin N."/>
            <person name="Saygin H."/>
        </authorList>
    </citation>
    <scope>NUCLEOTIDE SEQUENCE [LARGE SCALE GENOMIC DNA]</scope>
    <source>
        <strain evidence="6 7">KC615</strain>
    </source>
</reference>
<dbReference type="Proteomes" id="UP000430692">
    <property type="component" value="Unassembled WGS sequence"/>
</dbReference>
<sequence>MDSRGLKMLVHASTWFAPILLPCVVFLIVQDRSVKRIALQAIFFHLIIGALIGISWFFSFVLIGIPFLIIFGLMAIICPIMGIIYAVQDRQYQYPIVKWFIR</sequence>
<comment type="caution">
    <text evidence="6">The sequence shown here is derived from an EMBL/GenBank/DDBJ whole genome shotgun (WGS) entry which is preliminary data.</text>
</comment>
<feature type="transmembrane region" description="Helical" evidence="5">
    <location>
        <begin position="12"/>
        <end position="29"/>
    </location>
</feature>
<evidence type="ECO:0000256" key="1">
    <source>
        <dbReference type="ARBA" id="ARBA00004141"/>
    </source>
</evidence>
<dbReference type="EMBL" id="WUUL01000004">
    <property type="protein sequence ID" value="MXQ53752.1"/>
    <property type="molecule type" value="Genomic_DNA"/>
</dbReference>
<dbReference type="Pfam" id="PF09685">
    <property type="entry name" value="MamF_MmsF"/>
    <property type="match status" value="1"/>
</dbReference>
<dbReference type="InterPro" id="IPR019109">
    <property type="entry name" value="MamF_MmsF"/>
</dbReference>
<feature type="transmembrane region" description="Helical" evidence="5">
    <location>
        <begin position="41"/>
        <end position="59"/>
    </location>
</feature>
<evidence type="ECO:0000256" key="4">
    <source>
        <dbReference type="ARBA" id="ARBA00023136"/>
    </source>
</evidence>
<keyword evidence="3 5" id="KW-1133">Transmembrane helix</keyword>
<keyword evidence="2 5" id="KW-0812">Transmembrane</keyword>
<evidence type="ECO:0000256" key="5">
    <source>
        <dbReference type="SAM" id="Phobius"/>
    </source>
</evidence>
<proteinExistence type="predicted"/>
<keyword evidence="4 5" id="KW-0472">Membrane</keyword>
<evidence type="ECO:0000256" key="2">
    <source>
        <dbReference type="ARBA" id="ARBA00022692"/>
    </source>
</evidence>
<accession>A0A6I4W0E9</accession>
<evidence type="ECO:0000313" key="6">
    <source>
        <dbReference type="EMBL" id="MXQ53752.1"/>
    </source>
</evidence>